<comment type="subcellular location">
    <subcellularLocation>
        <location evidence="1">Membrane</location>
        <topology evidence="1">Multi-pass membrane protein</topology>
    </subcellularLocation>
</comment>
<feature type="transmembrane region" description="Helical" evidence="8">
    <location>
        <begin position="184"/>
        <end position="204"/>
    </location>
</feature>
<dbReference type="RefSeq" id="WP_136370028.1">
    <property type="nucleotide sequence ID" value="NZ_SSOB01000013.1"/>
</dbReference>
<dbReference type="Proteomes" id="UP000310636">
    <property type="component" value="Unassembled WGS sequence"/>
</dbReference>
<evidence type="ECO:0000256" key="4">
    <source>
        <dbReference type="ARBA" id="ARBA00022544"/>
    </source>
</evidence>
<evidence type="ECO:0000256" key="7">
    <source>
        <dbReference type="ARBA" id="ARBA00023136"/>
    </source>
</evidence>
<keyword evidence="7 8" id="KW-0472">Membrane</keyword>
<keyword evidence="4" id="KW-0309">Germination</keyword>
<dbReference type="PANTHER" id="PTHR34975:SF2">
    <property type="entry name" value="SPORE GERMINATION PROTEIN A2"/>
    <property type="match status" value="1"/>
</dbReference>
<organism evidence="9 10">
    <name type="scientific">Cohnella fermenti</name>
    <dbReference type="NCBI Taxonomy" id="2565925"/>
    <lineage>
        <taxon>Bacteria</taxon>
        <taxon>Bacillati</taxon>
        <taxon>Bacillota</taxon>
        <taxon>Bacilli</taxon>
        <taxon>Bacillales</taxon>
        <taxon>Paenibacillaceae</taxon>
        <taxon>Cohnella</taxon>
    </lineage>
</organism>
<feature type="transmembrane region" description="Helical" evidence="8">
    <location>
        <begin position="119"/>
        <end position="137"/>
    </location>
</feature>
<dbReference type="GO" id="GO:0016020">
    <property type="term" value="C:membrane"/>
    <property type="evidence" value="ECO:0007669"/>
    <property type="project" value="UniProtKB-SubCell"/>
</dbReference>
<keyword evidence="6 8" id="KW-1133">Transmembrane helix</keyword>
<feature type="transmembrane region" description="Helical" evidence="8">
    <location>
        <begin position="272"/>
        <end position="291"/>
    </location>
</feature>
<dbReference type="InterPro" id="IPR004761">
    <property type="entry name" value="Spore_GerAB"/>
</dbReference>
<evidence type="ECO:0000313" key="10">
    <source>
        <dbReference type="Proteomes" id="UP000310636"/>
    </source>
</evidence>
<dbReference type="OrthoDB" id="2381188at2"/>
<dbReference type="NCBIfam" id="TIGR00912">
    <property type="entry name" value="2A0309"/>
    <property type="match status" value="1"/>
</dbReference>
<gene>
    <name evidence="9" type="ORF">E6C55_11940</name>
</gene>
<feature type="transmembrane region" description="Helical" evidence="8">
    <location>
        <begin position="333"/>
        <end position="354"/>
    </location>
</feature>
<evidence type="ECO:0000313" key="9">
    <source>
        <dbReference type="EMBL" id="THF79492.1"/>
    </source>
</evidence>
<accession>A0A4S4BY75</accession>
<feature type="transmembrane region" description="Helical" evidence="8">
    <location>
        <begin position="42"/>
        <end position="63"/>
    </location>
</feature>
<comment type="similarity">
    <text evidence="2">Belongs to the amino acid-polyamine-organocation (APC) superfamily. Spore germination protein (SGP) (TC 2.A.3.9) family.</text>
</comment>
<reference evidence="9 10" key="1">
    <citation type="submission" date="2019-04" db="EMBL/GenBank/DDBJ databases">
        <title>Cohnella sp. nov. isolated from preserved vegetables.</title>
        <authorList>
            <person name="Lin S.-Y."/>
            <person name="Hung M.-H."/>
            <person name="Young C.-C."/>
        </authorList>
    </citation>
    <scope>NUCLEOTIDE SEQUENCE [LARGE SCALE GENOMIC DNA]</scope>
    <source>
        <strain evidence="9 10">CC-MHH1044</strain>
    </source>
</reference>
<feature type="transmembrane region" description="Helical" evidence="8">
    <location>
        <begin position="303"/>
        <end position="321"/>
    </location>
</feature>
<feature type="transmembrane region" description="Helical" evidence="8">
    <location>
        <begin position="83"/>
        <end position="104"/>
    </location>
</feature>
<evidence type="ECO:0000256" key="6">
    <source>
        <dbReference type="ARBA" id="ARBA00022989"/>
    </source>
</evidence>
<keyword evidence="3" id="KW-0813">Transport</keyword>
<evidence type="ECO:0000256" key="3">
    <source>
        <dbReference type="ARBA" id="ARBA00022448"/>
    </source>
</evidence>
<feature type="transmembrane region" description="Helical" evidence="8">
    <location>
        <begin position="216"/>
        <end position="236"/>
    </location>
</feature>
<comment type="caution">
    <text evidence="9">The sequence shown here is derived from an EMBL/GenBank/DDBJ whole genome shotgun (WGS) entry which is preliminary data.</text>
</comment>
<name>A0A4S4BY75_9BACL</name>
<evidence type="ECO:0000256" key="8">
    <source>
        <dbReference type="SAM" id="Phobius"/>
    </source>
</evidence>
<proteinExistence type="inferred from homology"/>
<sequence length="368" mass="40350">MEYQLIRIGRTTCLMMVIMSIGFMNHVVIAPMVLDRAGRDSWLTVLLTAAILPVAILLLRALLRSIGTRQLPEWLGERVGLPAKYAILAVFAALLGMIVISTVLDTIQWGEATYLPRTPTFVTTLIFATLCTAGAVLGIHVIAYVSCLLLPFVCLLGLFVSGANTPRKDYSELLPVLEHGWSPVLNGMVMVAGGYSELVLLVLIQGYVNKPFAQKHVWIVSAFIVVLSLGPIVGVLTEFGPYEASIQRYPAFIQWRIVQIGKYFEHVDFFAIFQWISGAYIRTSCSLALMMDLFAIRSRVKRGIFGGALGLLTLGCSIYPVDDSTEYRFYAGYAPIMLCAFAALLLLLLLIAAFGKRGDASHETSNGA</sequence>
<dbReference type="GO" id="GO:0009847">
    <property type="term" value="P:spore germination"/>
    <property type="evidence" value="ECO:0007669"/>
    <property type="project" value="InterPro"/>
</dbReference>
<evidence type="ECO:0000256" key="5">
    <source>
        <dbReference type="ARBA" id="ARBA00022692"/>
    </source>
</evidence>
<protein>
    <submittedName>
        <fullName evidence="9">Spore gernimation protein</fullName>
    </submittedName>
</protein>
<feature type="transmembrane region" description="Helical" evidence="8">
    <location>
        <begin position="144"/>
        <end position="164"/>
    </location>
</feature>
<evidence type="ECO:0000256" key="2">
    <source>
        <dbReference type="ARBA" id="ARBA00007998"/>
    </source>
</evidence>
<feature type="transmembrane region" description="Helical" evidence="8">
    <location>
        <begin position="12"/>
        <end position="30"/>
    </location>
</feature>
<evidence type="ECO:0000256" key="1">
    <source>
        <dbReference type="ARBA" id="ARBA00004141"/>
    </source>
</evidence>
<dbReference type="AlphaFoldDB" id="A0A4S4BY75"/>
<dbReference type="EMBL" id="SSOB01000013">
    <property type="protein sequence ID" value="THF79492.1"/>
    <property type="molecule type" value="Genomic_DNA"/>
</dbReference>
<dbReference type="Pfam" id="PF03845">
    <property type="entry name" value="Spore_permease"/>
    <property type="match status" value="1"/>
</dbReference>
<keyword evidence="5 8" id="KW-0812">Transmembrane</keyword>
<dbReference type="PANTHER" id="PTHR34975">
    <property type="entry name" value="SPORE GERMINATION PROTEIN A2"/>
    <property type="match status" value="1"/>
</dbReference>
<keyword evidence="10" id="KW-1185">Reference proteome</keyword>